<dbReference type="KEGG" id="vpy:HZI73_18040"/>
<sequence length="169" mass="19031">MSIINHLLQKMTAYYAGDPKRIHHFIKVHSFSKQIGELEQLDKSTQFVLEIASIVHDIGIKVAEEKYGKCHGKLQEEEGPAVAKDMLTVLGVDASIIARVCYLVGHHHTYAHIDGMDYQILIEADFLVNMFEDDFSKSAITATYGNIFKTASGKRICKNMYAIHEQESS</sequence>
<dbReference type="CDD" id="cd00077">
    <property type="entry name" value="HDc"/>
    <property type="match status" value="1"/>
</dbReference>
<dbReference type="RefSeq" id="WP_212694768.1">
    <property type="nucleotide sequence ID" value="NZ_CP058649.1"/>
</dbReference>
<dbReference type="SUPFAM" id="SSF109604">
    <property type="entry name" value="HD-domain/PDEase-like"/>
    <property type="match status" value="1"/>
</dbReference>
<accession>A0A8J8MM64</accession>
<reference evidence="1" key="1">
    <citation type="submission" date="2020-07" db="EMBL/GenBank/DDBJ databases">
        <title>Vallitalea pronyensis genome.</title>
        <authorList>
            <person name="Postec A."/>
        </authorList>
    </citation>
    <scope>NUCLEOTIDE SEQUENCE</scope>
    <source>
        <strain evidence="1">FatNI3</strain>
    </source>
</reference>
<gene>
    <name evidence="1" type="ORF">HZI73_18040</name>
</gene>
<dbReference type="Proteomes" id="UP000683246">
    <property type="component" value="Chromosome"/>
</dbReference>
<dbReference type="Gene3D" id="1.10.3210.10">
    <property type="entry name" value="Hypothetical protein af1432"/>
    <property type="match status" value="1"/>
</dbReference>
<keyword evidence="2" id="KW-1185">Reference proteome</keyword>
<name>A0A8J8MM64_9FIRM</name>
<evidence type="ECO:0000313" key="2">
    <source>
        <dbReference type="Proteomes" id="UP000683246"/>
    </source>
</evidence>
<evidence type="ECO:0000313" key="1">
    <source>
        <dbReference type="EMBL" id="QUI24076.1"/>
    </source>
</evidence>
<dbReference type="InterPro" id="IPR003607">
    <property type="entry name" value="HD/PDEase_dom"/>
</dbReference>
<proteinExistence type="predicted"/>
<organism evidence="1 2">
    <name type="scientific">Vallitalea pronyensis</name>
    <dbReference type="NCBI Taxonomy" id="1348613"/>
    <lineage>
        <taxon>Bacteria</taxon>
        <taxon>Bacillati</taxon>
        <taxon>Bacillota</taxon>
        <taxon>Clostridia</taxon>
        <taxon>Lachnospirales</taxon>
        <taxon>Vallitaleaceae</taxon>
        <taxon>Vallitalea</taxon>
    </lineage>
</organism>
<dbReference type="AlphaFoldDB" id="A0A8J8MM64"/>
<dbReference type="EMBL" id="CP058649">
    <property type="protein sequence ID" value="QUI24076.1"/>
    <property type="molecule type" value="Genomic_DNA"/>
</dbReference>
<protein>
    <submittedName>
        <fullName evidence="1">HD domain-containing protein</fullName>
    </submittedName>
</protein>